<dbReference type="Proteomes" id="UP000198656">
    <property type="component" value="Unassembled WGS sequence"/>
</dbReference>
<reference evidence="3" key="1">
    <citation type="submission" date="2016-10" db="EMBL/GenBank/DDBJ databases">
        <authorList>
            <person name="Varghese N."/>
            <person name="Submissions S."/>
        </authorList>
    </citation>
    <scope>NUCLEOTIDE SEQUENCE [LARGE SCALE GENOMIC DNA]</scope>
    <source>
        <strain evidence="3">DSM 8344</strain>
    </source>
</reference>
<feature type="domain" description="Antitoxin SocA-like Panacea" evidence="1">
    <location>
        <begin position="183"/>
        <end position="276"/>
    </location>
</feature>
<dbReference type="OrthoDB" id="3213544at2"/>
<keyword evidence="3" id="KW-1185">Reference proteome</keyword>
<proteinExistence type="predicted"/>
<organism evidence="2 3">
    <name type="scientific">Desulfosporosinus hippei DSM 8344</name>
    <dbReference type="NCBI Taxonomy" id="1121419"/>
    <lineage>
        <taxon>Bacteria</taxon>
        <taxon>Bacillati</taxon>
        <taxon>Bacillota</taxon>
        <taxon>Clostridia</taxon>
        <taxon>Eubacteriales</taxon>
        <taxon>Desulfitobacteriaceae</taxon>
        <taxon>Desulfosporosinus</taxon>
    </lineage>
</organism>
<protein>
    <submittedName>
        <fullName evidence="2">Putative zinc finger/helix-turn-helix protein, YgiT family</fullName>
    </submittedName>
</protein>
<accession>A0A1G7U5I4</accession>
<name>A0A1G7U5I4_9FIRM</name>
<dbReference type="RefSeq" id="WP_092330026.1">
    <property type="nucleotide sequence ID" value="NZ_FNCP01000003.1"/>
</dbReference>
<sequence>MMKFCENCRDIVDFSIREEVITKVIKGKEISYKAKVAFCKECGQEIFVGEIRDQNLKMLDIAYREHEELIQVSEIESILEKYNIGKRPLSMLLNWGEGTLTRYLDGDVPTKQYSETLRLLLEDYGYMFNILEKNKDKLTERAYKLCKEAIEKIETKMLSGDGKIDSVVKYFIINCVEITPLALQKLLYFAQGFYKAFNYEYLFDNDCEAWVHGPVYRNVYEKYKNRGYNPIEDNISEYDDFELAETEKEILDSIIVNFGCFSGKILEKMTHVETPWRITRKGLGNHESSNRIIEKHLISEYFSEIKSKYKMLNTSDIKDYSSDLFTKLVAVQ</sequence>
<dbReference type="EMBL" id="FNCP01000003">
    <property type="protein sequence ID" value="SDG42648.1"/>
    <property type="molecule type" value="Genomic_DNA"/>
</dbReference>
<dbReference type="AlphaFoldDB" id="A0A1G7U5I4"/>
<dbReference type="InterPro" id="IPR025272">
    <property type="entry name" value="SocA_Panacea"/>
</dbReference>
<evidence type="ECO:0000259" key="1">
    <source>
        <dbReference type="Pfam" id="PF13274"/>
    </source>
</evidence>
<dbReference type="Pfam" id="PF13274">
    <property type="entry name" value="SocA_Panacea"/>
    <property type="match status" value="1"/>
</dbReference>
<evidence type="ECO:0000313" key="2">
    <source>
        <dbReference type="EMBL" id="SDG42648.1"/>
    </source>
</evidence>
<evidence type="ECO:0000313" key="3">
    <source>
        <dbReference type="Proteomes" id="UP000198656"/>
    </source>
</evidence>
<gene>
    <name evidence="2" type="ORF">SAMN05443529_10329</name>
</gene>
<dbReference type="STRING" id="1121419.SAMN05443529_10329"/>